<keyword evidence="11 14" id="KW-0131">Cell cycle</keyword>
<reference evidence="19" key="1">
    <citation type="journal article" date="2019" name="Int. J. Syst. Evol. Microbiol.">
        <title>The Global Catalogue of Microorganisms (GCM) 10K type strain sequencing project: providing services to taxonomists for standard genome sequencing and annotation.</title>
        <authorList>
            <consortium name="The Broad Institute Genomics Platform"/>
            <consortium name="The Broad Institute Genome Sequencing Center for Infectious Disease"/>
            <person name="Wu L."/>
            <person name="Ma J."/>
        </authorList>
    </citation>
    <scope>NUCLEOTIDE SEQUENCE [LARGE SCALE GENOMIC DNA]</scope>
    <source>
        <strain evidence="19">KACC 14249</strain>
    </source>
</reference>
<evidence type="ECO:0000256" key="14">
    <source>
        <dbReference type="HAMAP-Rule" id="MF_00046"/>
    </source>
</evidence>
<dbReference type="InterPro" id="IPR005758">
    <property type="entry name" value="UDP-N-AcMur_Ala_ligase_MurC"/>
</dbReference>
<dbReference type="InterPro" id="IPR050061">
    <property type="entry name" value="MurCDEF_pg_biosynth"/>
</dbReference>
<keyword evidence="9 14" id="KW-0133">Cell shape</keyword>
<feature type="binding site" evidence="14">
    <location>
        <begin position="117"/>
        <end position="123"/>
    </location>
    <ligand>
        <name>ATP</name>
        <dbReference type="ChEBI" id="CHEBI:30616"/>
    </ligand>
</feature>
<dbReference type="InterPro" id="IPR000713">
    <property type="entry name" value="Mur_ligase_N"/>
</dbReference>
<dbReference type="InterPro" id="IPR036615">
    <property type="entry name" value="Mur_ligase_C_dom_sf"/>
</dbReference>
<comment type="caution">
    <text evidence="18">The sequence shown here is derived from an EMBL/GenBank/DDBJ whole genome shotgun (WGS) entry which is preliminary data.</text>
</comment>
<comment type="pathway">
    <text evidence="2 14">Cell wall biogenesis; peptidoglycan biosynthesis.</text>
</comment>
<evidence type="ECO:0000256" key="3">
    <source>
        <dbReference type="ARBA" id="ARBA00012211"/>
    </source>
</evidence>
<sequence length="468" mass="48186">MIADTPAADLSPVHFIGIGGAGMSGIARIMLAMGLQVSGSDAKDSLLLTALAAEGATVHVGHDPRQLDGVRTVVASSAVRDTNPELARARELGLQVLHRSAALAAVSSGRQVVAVAGTNGKTTTTSMTTVMLQHCGLDPSFSIGGELTESGTNAHLGSGAVFVLEADESDGTFVVYRPQVGVVTNVQPDHLDFYGTAEAVEQGFLEFARSIRPGGLLVACADDTGSARLAERAAAEGIAVRTYGESDGADVRLDDLVLDQSGSGFEVWSAGRPVGRARVNVPGHHNALNALAAWTAIVAVGVAPTDALAAIGSFTGTRRRFEPRGSAGGVRLFDDYAHNPGKVAAALQTARQVAGDGRVVVVFQPHLYSRTKDFAVEFGRALGLADEVVVMDVYAAREDPQPGVSGALVADAVPLPPEHVAFVPSWSAVAGAVRARVRPGDLVLTVGAGDVTMLADELLALLGGSDPR</sequence>
<dbReference type="InterPro" id="IPR036565">
    <property type="entry name" value="Mur-like_cat_sf"/>
</dbReference>
<evidence type="ECO:0000259" key="15">
    <source>
        <dbReference type="Pfam" id="PF01225"/>
    </source>
</evidence>
<evidence type="ECO:0000259" key="16">
    <source>
        <dbReference type="Pfam" id="PF02875"/>
    </source>
</evidence>
<feature type="domain" description="Mur ligase central" evidence="17">
    <location>
        <begin position="115"/>
        <end position="296"/>
    </location>
</feature>
<dbReference type="HAMAP" id="MF_00046">
    <property type="entry name" value="MurC"/>
    <property type="match status" value="1"/>
</dbReference>
<dbReference type="PANTHER" id="PTHR43445">
    <property type="entry name" value="UDP-N-ACETYLMURAMATE--L-ALANINE LIGASE-RELATED"/>
    <property type="match status" value="1"/>
</dbReference>
<keyword evidence="19" id="KW-1185">Reference proteome</keyword>
<keyword evidence="5 14" id="KW-0436">Ligase</keyword>
<evidence type="ECO:0000256" key="2">
    <source>
        <dbReference type="ARBA" id="ARBA00004752"/>
    </source>
</evidence>
<dbReference type="EMBL" id="JBHSRD010000002">
    <property type="protein sequence ID" value="MFC6005615.1"/>
    <property type="molecule type" value="Genomic_DNA"/>
</dbReference>
<evidence type="ECO:0000256" key="7">
    <source>
        <dbReference type="ARBA" id="ARBA00022741"/>
    </source>
</evidence>
<keyword evidence="4 14" id="KW-0963">Cytoplasm</keyword>
<evidence type="ECO:0000256" key="6">
    <source>
        <dbReference type="ARBA" id="ARBA00022618"/>
    </source>
</evidence>
<dbReference type="InterPro" id="IPR004101">
    <property type="entry name" value="Mur_ligase_C"/>
</dbReference>
<dbReference type="Pfam" id="PF08245">
    <property type="entry name" value="Mur_ligase_M"/>
    <property type="match status" value="1"/>
</dbReference>
<keyword evidence="12 14" id="KW-0961">Cell wall biogenesis/degradation</keyword>
<evidence type="ECO:0000256" key="11">
    <source>
        <dbReference type="ARBA" id="ARBA00023306"/>
    </source>
</evidence>
<dbReference type="SUPFAM" id="SSF53244">
    <property type="entry name" value="MurD-like peptide ligases, peptide-binding domain"/>
    <property type="match status" value="1"/>
</dbReference>
<keyword evidence="6 14" id="KW-0132">Cell division</keyword>
<dbReference type="Pfam" id="PF02875">
    <property type="entry name" value="Mur_ligase_C"/>
    <property type="match status" value="1"/>
</dbReference>
<dbReference type="EC" id="6.3.2.8" evidence="3 14"/>
<dbReference type="Gene3D" id="3.90.190.20">
    <property type="entry name" value="Mur ligase, C-terminal domain"/>
    <property type="match status" value="1"/>
</dbReference>
<comment type="subcellular location">
    <subcellularLocation>
        <location evidence="1 14">Cytoplasm</location>
    </subcellularLocation>
</comment>
<dbReference type="Pfam" id="PF01225">
    <property type="entry name" value="Mur_ligase"/>
    <property type="match status" value="1"/>
</dbReference>
<organism evidence="18 19">
    <name type="scientific">Angustibacter luteus</name>
    <dbReference type="NCBI Taxonomy" id="658456"/>
    <lineage>
        <taxon>Bacteria</taxon>
        <taxon>Bacillati</taxon>
        <taxon>Actinomycetota</taxon>
        <taxon>Actinomycetes</taxon>
        <taxon>Kineosporiales</taxon>
        <taxon>Kineosporiaceae</taxon>
    </lineage>
</organism>
<evidence type="ECO:0000256" key="10">
    <source>
        <dbReference type="ARBA" id="ARBA00022984"/>
    </source>
</evidence>
<proteinExistence type="inferred from homology"/>
<dbReference type="GO" id="GO:0008763">
    <property type="term" value="F:UDP-N-acetylmuramate-L-alanine ligase activity"/>
    <property type="evidence" value="ECO:0007669"/>
    <property type="project" value="UniProtKB-EC"/>
</dbReference>
<evidence type="ECO:0000256" key="8">
    <source>
        <dbReference type="ARBA" id="ARBA00022840"/>
    </source>
</evidence>
<evidence type="ECO:0000256" key="9">
    <source>
        <dbReference type="ARBA" id="ARBA00022960"/>
    </source>
</evidence>
<dbReference type="InterPro" id="IPR018109">
    <property type="entry name" value="Folylpolyglutamate_synth_CS"/>
</dbReference>
<accession>A0ABW1J974</accession>
<keyword evidence="8 14" id="KW-0067">ATP-binding</keyword>
<dbReference type="PANTHER" id="PTHR43445:SF3">
    <property type="entry name" value="UDP-N-ACETYLMURAMATE--L-ALANINE LIGASE"/>
    <property type="match status" value="1"/>
</dbReference>
<dbReference type="SUPFAM" id="SSF53623">
    <property type="entry name" value="MurD-like peptide ligases, catalytic domain"/>
    <property type="match status" value="1"/>
</dbReference>
<feature type="domain" description="Mur ligase N-terminal catalytic" evidence="15">
    <location>
        <begin position="13"/>
        <end position="108"/>
    </location>
</feature>
<evidence type="ECO:0000256" key="12">
    <source>
        <dbReference type="ARBA" id="ARBA00023316"/>
    </source>
</evidence>
<name>A0ABW1J974_9ACTN</name>
<dbReference type="Proteomes" id="UP001596189">
    <property type="component" value="Unassembled WGS sequence"/>
</dbReference>
<keyword evidence="7 14" id="KW-0547">Nucleotide-binding</keyword>
<dbReference type="RefSeq" id="WP_345716500.1">
    <property type="nucleotide sequence ID" value="NZ_BAABFP010000005.1"/>
</dbReference>
<dbReference type="Gene3D" id="3.40.1190.10">
    <property type="entry name" value="Mur-like, catalytic domain"/>
    <property type="match status" value="1"/>
</dbReference>
<evidence type="ECO:0000313" key="18">
    <source>
        <dbReference type="EMBL" id="MFC6005615.1"/>
    </source>
</evidence>
<feature type="domain" description="Mur ligase C-terminal" evidence="16">
    <location>
        <begin position="319"/>
        <end position="449"/>
    </location>
</feature>
<evidence type="ECO:0000256" key="1">
    <source>
        <dbReference type="ARBA" id="ARBA00004496"/>
    </source>
</evidence>
<dbReference type="InterPro" id="IPR013221">
    <property type="entry name" value="Mur_ligase_cen"/>
</dbReference>
<evidence type="ECO:0000256" key="4">
    <source>
        <dbReference type="ARBA" id="ARBA00022490"/>
    </source>
</evidence>
<comment type="similarity">
    <text evidence="14">Belongs to the MurCDEF family.</text>
</comment>
<protein>
    <recommendedName>
        <fullName evidence="3 14">UDP-N-acetylmuramate--L-alanine ligase</fullName>
        <ecNumber evidence="3 14">6.3.2.8</ecNumber>
    </recommendedName>
    <alternativeName>
        <fullName evidence="14">UDP-N-acetylmuramoyl-L-alanine synthetase</fullName>
    </alternativeName>
</protein>
<comment type="function">
    <text evidence="14">Cell wall formation.</text>
</comment>
<gene>
    <name evidence="14 18" type="primary">murC</name>
    <name evidence="18" type="ORF">ACFQDO_00590</name>
</gene>
<dbReference type="PROSITE" id="PS01011">
    <property type="entry name" value="FOLYLPOLYGLU_SYNT_1"/>
    <property type="match status" value="1"/>
</dbReference>
<dbReference type="NCBIfam" id="TIGR01082">
    <property type="entry name" value="murC"/>
    <property type="match status" value="1"/>
</dbReference>
<comment type="catalytic activity">
    <reaction evidence="13 14">
        <text>UDP-N-acetyl-alpha-D-muramate + L-alanine + ATP = UDP-N-acetyl-alpha-D-muramoyl-L-alanine + ADP + phosphate + H(+)</text>
        <dbReference type="Rhea" id="RHEA:23372"/>
        <dbReference type="ChEBI" id="CHEBI:15378"/>
        <dbReference type="ChEBI" id="CHEBI:30616"/>
        <dbReference type="ChEBI" id="CHEBI:43474"/>
        <dbReference type="ChEBI" id="CHEBI:57972"/>
        <dbReference type="ChEBI" id="CHEBI:70757"/>
        <dbReference type="ChEBI" id="CHEBI:83898"/>
        <dbReference type="ChEBI" id="CHEBI:456216"/>
        <dbReference type="EC" id="6.3.2.8"/>
    </reaction>
</comment>
<evidence type="ECO:0000259" key="17">
    <source>
        <dbReference type="Pfam" id="PF08245"/>
    </source>
</evidence>
<dbReference type="SUPFAM" id="SSF51984">
    <property type="entry name" value="MurCD N-terminal domain"/>
    <property type="match status" value="1"/>
</dbReference>
<keyword evidence="10 14" id="KW-0573">Peptidoglycan synthesis</keyword>
<evidence type="ECO:0000256" key="13">
    <source>
        <dbReference type="ARBA" id="ARBA00047833"/>
    </source>
</evidence>
<dbReference type="Gene3D" id="3.40.50.720">
    <property type="entry name" value="NAD(P)-binding Rossmann-like Domain"/>
    <property type="match status" value="1"/>
</dbReference>
<evidence type="ECO:0000256" key="5">
    <source>
        <dbReference type="ARBA" id="ARBA00022598"/>
    </source>
</evidence>
<evidence type="ECO:0000313" key="19">
    <source>
        <dbReference type="Proteomes" id="UP001596189"/>
    </source>
</evidence>